<evidence type="ECO:0000256" key="2">
    <source>
        <dbReference type="ARBA" id="ARBA00009477"/>
    </source>
</evidence>
<proteinExistence type="inferred from homology"/>
<dbReference type="InterPro" id="IPR058627">
    <property type="entry name" value="MdtA-like_C"/>
</dbReference>
<evidence type="ECO:0000259" key="7">
    <source>
        <dbReference type="Pfam" id="PF25944"/>
    </source>
</evidence>
<dbReference type="SUPFAM" id="SSF111369">
    <property type="entry name" value="HlyD-like secretion proteins"/>
    <property type="match status" value="1"/>
</dbReference>
<dbReference type="Proteomes" id="UP001149400">
    <property type="component" value="Unassembled WGS sequence"/>
</dbReference>
<keyword evidence="3" id="KW-0175">Coiled coil</keyword>
<dbReference type="Pfam" id="PF25876">
    <property type="entry name" value="HH_MFP_RND"/>
    <property type="match status" value="1"/>
</dbReference>
<comment type="caution">
    <text evidence="9">The sequence shown here is derived from an EMBL/GenBank/DDBJ whole genome shotgun (WGS) entry which is preliminary data.</text>
</comment>
<gene>
    <name evidence="9" type="ORF">LRP50_11185</name>
</gene>
<feature type="coiled-coil region" evidence="3">
    <location>
        <begin position="137"/>
        <end position="171"/>
    </location>
</feature>
<dbReference type="PROSITE" id="PS51257">
    <property type="entry name" value="PROKAR_LIPOPROTEIN"/>
    <property type="match status" value="1"/>
</dbReference>
<accession>A0ABT5R109</accession>
<evidence type="ECO:0000259" key="8">
    <source>
        <dbReference type="Pfam" id="PF25967"/>
    </source>
</evidence>
<reference evidence="9" key="1">
    <citation type="submission" date="2021-12" db="EMBL/GenBank/DDBJ databases">
        <title>Enterovibrio ZSDZ35 sp. nov. and Enterovibrio ZSDZ42 sp. nov., isolated from coastal seawater in Qingdao.</title>
        <authorList>
            <person name="Zhang P."/>
        </authorList>
    </citation>
    <scope>NUCLEOTIDE SEQUENCE</scope>
    <source>
        <strain evidence="9">ZSDZ42</strain>
    </source>
</reference>
<evidence type="ECO:0000256" key="3">
    <source>
        <dbReference type="SAM" id="Coils"/>
    </source>
</evidence>
<dbReference type="NCBIfam" id="TIGR01730">
    <property type="entry name" value="RND_mfp"/>
    <property type="match status" value="1"/>
</dbReference>
<evidence type="ECO:0000313" key="9">
    <source>
        <dbReference type="EMBL" id="MDD1793694.1"/>
    </source>
</evidence>
<dbReference type="Gene3D" id="1.10.287.470">
    <property type="entry name" value="Helix hairpin bin"/>
    <property type="match status" value="1"/>
</dbReference>
<dbReference type="Pfam" id="PF25944">
    <property type="entry name" value="Beta-barrel_RND"/>
    <property type="match status" value="1"/>
</dbReference>
<dbReference type="EMBL" id="JAJUBC010000011">
    <property type="protein sequence ID" value="MDD1793694.1"/>
    <property type="molecule type" value="Genomic_DNA"/>
</dbReference>
<dbReference type="InterPro" id="IPR058624">
    <property type="entry name" value="MdtA-like_HH"/>
</dbReference>
<keyword evidence="10" id="KW-1185">Reference proteome</keyword>
<comment type="similarity">
    <text evidence="2">Belongs to the membrane fusion protein (MFP) (TC 8.A.1) family.</text>
</comment>
<keyword evidence="4" id="KW-0732">Signal</keyword>
<dbReference type="InterPro" id="IPR006143">
    <property type="entry name" value="RND_pump_MFP"/>
</dbReference>
<comment type="subcellular location">
    <subcellularLocation>
        <location evidence="1">Cell inner membrane</location>
        <topology evidence="1">Lipid-anchor</topology>
    </subcellularLocation>
</comment>
<dbReference type="PANTHER" id="PTHR30158">
    <property type="entry name" value="ACRA/E-RELATED COMPONENT OF DRUG EFFLUX TRANSPORTER"/>
    <property type="match status" value="1"/>
</dbReference>
<dbReference type="InterPro" id="IPR058626">
    <property type="entry name" value="MdtA-like_b-barrel"/>
</dbReference>
<feature type="domain" description="Multidrug resistance protein MdtA-like beta-barrel" evidence="7">
    <location>
        <begin position="234"/>
        <end position="291"/>
    </location>
</feature>
<evidence type="ECO:0000259" key="6">
    <source>
        <dbReference type="Pfam" id="PF25917"/>
    </source>
</evidence>
<dbReference type="Gene3D" id="2.40.420.20">
    <property type="match status" value="1"/>
</dbReference>
<evidence type="ECO:0000313" key="10">
    <source>
        <dbReference type="Proteomes" id="UP001149400"/>
    </source>
</evidence>
<sequence>MKRKLLLPALIGASLLAGCGGQETGQKGGFSPLVTAQSAKVIDYQAQQTFVGRTEAVEDVSIVPQVSGYLTARHFKEGEMVQAGQPLFQIDPSIYEAKMASASAAVAQANAGVTNTNLDFKRGEDLLPRGGISQSEFDRLTAAKLQAEAALKSAEAQLQAAELDLSHTQIVAPFTGRISESRASLGDLVSPSTGVLTTIVSLDPMQASFSMSEKQRLNAGADRVTGGGQGNSGRVEVFLSLGKGYDYEYPGKLDYLGNRIDTKTGTIALRASFPNPEHRLLPGQYVEVIVKDKETTPSIVVPRLSVQTDLEGDFVMVLQEGNIAERRNVKLGPQTDQGVIVLSGLNDDEQVLTKGLQRVRNGMTVRLQGQGA</sequence>
<name>A0ABT5R109_9GAMM</name>
<organism evidence="9 10">
    <name type="scientific">Enterovibrio gelatinilyticus</name>
    <dbReference type="NCBI Taxonomy" id="2899819"/>
    <lineage>
        <taxon>Bacteria</taxon>
        <taxon>Pseudomonadati</taxon>
        <taxon>Pseudomonadota</taxon>
        <taxon>Gammaproteobacteria</taxon>
        <taxon>Vibrionales</taxon>
        <taxon>Vibrionaceae</taxon>
        <taxon>Enterovibrio</taxon>
    </lineage>
</organism>
<feature type="domain" description="Multidrug resistance protein MdtA-like C-terminal permuted SH3" evidence="8">
    <location>
        <begin position="299"/>
        <end position="358"/>
    </location>
</feature>
<dbReference type="Gene3D" id="2.40.30.170">
    <property type="match status" value="1"/>
</dbReference>
<evidence type="ECO:0000256" key="4">
    <source>
        <dbReference type="SAM" id="SignalP"/>
    </source>
</evidence>
<dbReference type="Gene3D" id="2.40.50.100">
    <property type="match status" value="1"/>
</dbReference>
<dbReference type="Pfam" id="PF25967">
    <property type="entry name" value="RND-MFP_C"/>
    <property type="match status" value="1"/>
</dbReference>
<feature type="signal peptide" evidence="4">
    <location>
        <begin position="1"/>
        <end position="19"/>
    </location>
</feature>
<feature type="chain" id="PRO_5045368668" evidence="4">
    <location>
        <begin position="20"/>
        <end position="372"/>
    </location>
</feature>
<feature type="domain" description="Multidrug resistance protein MdtA-like barrel-sandwich hybrid" evidence="6">
    <location>
        <begin position="59"/>
        <end position="191"/>
    </location>
</feature>
<feature type="domain" description="Multidrug resistance protein MdtA-like alpha-helical hairpin" evidence="5">
    <location>
        <begin position="99"/>
        <end position="168"/>
    </location>
</feature>
<dbReference type="InterPro" id="IPR058625">
    <property type="entry name" value="MdtA-like_BSH"/>
</dbReference>
<evidence type="ECO:0000259" key="5">
    <source>
        <dbReference type="Pfam" id="PF25876"/>
    </source>
</evidence>
<evidence type="ECO:0000256" key="1">
    <source>
        <dbReference type="ARBA" id="ARBA00004519"/>
    </source>
</evidence>
<protein>
    <submittedName>
        <fullName evidence="9">Efflux RND transporter periplasmic adaptor subunit</fullName>
    </submittedName>
</protein>
<dbReference type="Pfam" id="PF25917">
    <property type="entry name" value="BSH_RND"/>
    <property type="match status" value="1"/>
</dbReference>